<proteinExistence type="predicted"/>
<feature type="transmembrane region" description="Helical" evidence="1">
    <location>
        <begin position="21"/>
        <end position="42"/>
    </location>
</feature>
<feature type="transmembrane region" description="Helical" evidence="1">
    <location>
        <begin position="127"/>
        <end position="149"/>
    </location>
</feature>
<dbReference type="Proteomes" id="UP001177080">
    <property type="component" value="Unassembled WGS sequence"/>
</dbReference>
<dbReference type="RefSeq" id="WP_244761537.1">
    <property type="nucleotide sequence ID" value="NZ_JALJCJ010000003.1"/>
</dbReference>
<feature type="domain" description="Alpha/beta-hydrolase N-terminal" evidence="3">
    <location>
        <begin position="37"/>
        <end position="244"/>
    </location>
</feature>
<evidence type="ECO:0000313" key="5">
    <source>
        <dbReference type="Proteomes" id="UP001177080"/>
    </source>
</evidence>
<feature type="domain" description="Alpha/beta-hydrolase catalytic" evidence="2">
    <location>
        <begin position="261"/>
        <end position="549"/>
    </location>
</feature>
<dbReference type="PIRSF" id="PIRSF007542">
    <property type="entry name" value="UCP007542"/>
    <property type="match status" value="1"/>
</dbReference>
<protein>
    <submittedName>
        <fullName evidence="4">Alpha/beta-hydrolase family protein</fullName>
    </submittedName>
</protein>
<dbReference type="InterPro" id="IPR027788">
    <property type="entry name" value="Alpha/beta-hydrolase_N_dom"/>
</dbReference>
<dbReference type="EMBL" id="WHSC02000004">
    <property type="protein sequence ID" value="MDO6121626.1"/>
    <property type="molecule type" value="Genomic_DNA"/>
</dbReference>
<sequence length="558" mass="61512">MLTFVKRQILIGGVLRFLRSLSAGGVVLGTIFFAASLTPTLIPRTFLLQGALSGACFAIGYAIGVGWRWLWRYMQLPEPRGGMERGLKIVILGLCLILAVTFLGRTTEWQNSIHALMEMEPVGSAHPIEISLIAVLTFVALVLLGRLFLLVIRLVSQGADRLMPPRVSRVIGFAVGIALFWSIANGLLVRYALYLADSSFATFDALFEPDQERPTSPLKTGSAASLLAWEELGRTGRRFVSSGPDVEKIAAVTGKPALEPIRVYASLRAGDTAGARAKRALDELKRVGGFERSVLVVITPTGTGWVDPAAIDTAEYLHHGDIASVALQYSYLSSPLSLLVEPDYGMEAAQALFAEVYAYWSSLPREHRPKLYLHGLSLGALNSERSTDVFEILGDPIDGALWSGPPFASRIWRQVTQARNAGSPAWLPEFRNGATFRFMNQNGPTVSTQTPWGRMRIVYLQYASDAITFFDYRDLYRRPDWMNAPRGPDVSPHLQWFPIVTMLQLAVDMAVANGTPMGYGHVFAPEHYLTAWLAVTDPPGWAPEDIDRLAQYLAERSR</sequence>
<keyword evidence="1" id="KW-0472">Membrane</keyword>
<keyword evidence="1" id="KW-1133">Transmembrane helix</keyword>
<dbReference type="Pfam" id="PF15420">
    <property type="entry name" value="Abhydrolase_9_N"/>
    <property type="match status" value="1"/>
</dbReference>
<feature type="transmembrane region" description="Helical" evidence="1">
    <location>
        <begin position="48"/>
        <end position="69"/>
    </location>
</feature>
<organism evidence="4 5">
    <name type="scientific">Shinella curvata</name>
    <dbReference type="NCBI Taxonomy" id="1817964"/>
    <lineage>
        <taxon>Bacteria</taxon>
        <taxon>Pseudomonadati</taxon>
        <taxon>Pseudomonadota</taxon>
        <taxon>Alphaproteobacteria</taxon>
        <taxon>Hyphomicrobiales</taxon>
        <taxon>Rhizobiaceae</taxon>
        <taxon>Shinella</taxon>
    </lineage>
</organism>
<reference evidence="4" key="1">
    <citation type="submission" date="2022-04" db="EMBL/GenBank/DDBJ databases">
        <title>Shinella lacus sp. nov., a novel member of the genus Shinella from water.</title>
        <authorList>
            <person name="Deng Y."/>
        </authorList>
    </citation>
    <scope>NUCLEOTIDE SEQUENCE</scope>
    <source>
        <strain evidence="4">JCM 31239</strain>
    </source>
</reference>
<feature type="transmembrane region" description="Helical" evidence="1">
    <location>
        <begin position="89"/>
        <end position="107"/>
    </location>
</feature>
<dbReference type="Pfam" id="PF10081">
    <property type="entry name" value="Abhydrolase_9"/>
    <property type="match status" value="1"/>
</dbReference>
<feature type="transmembrane region" description="Helical" evidence="1">
    <location>
        <begin position="170"/>
        <end position="193"/>
    </location>
</feature>
<accession>A0ABT8XEH2</accession>
<evidence type="ECO:0000256" key="1">
    <source>
        <dbReference type="SAM" id="Phobius"/>
    </source>
</evidence>
<name>A0ABT8XEH2_9HYPH</name>
<evidence type="ECO:0000259" key="3">
    <source>
        <dbReference type="Pfam" id="PF15420"/>
    </source>
</evidence>
<evidence type="ECO:0000259" key="2">
    <source>
        <dbReference type="Pfam" id="PF10081"/>
    </source>
</evidence>
<comment type="caution">
    <text evidence="4">The sequence shown here is derived from an EMBL/GenBank/DDBJ whole genome shotgun (WGS) entry which is preliminary data.</text>
</comment>
<keyword evidence="1" id="KW-0812">Transmembrane</keyword>
<gene>
    <name evidence="4" type="ORF">GB928_010580</name>
</gene>
<dbReference type="InterPro" id="IPR012037">
    <property type="entry name" value="Alpha/beta-hydrolase_fam"/>
</dbReference>
<dbReference type="InterPro" id="IPR027787">
    <property type="entry name" value="Alpha/beta-hydrolase_catalytic"/>
</dbReference>
<evidence type="ECO:0000313" key="4">
    <source>
        <dbReference type="EMBL" id="MDO6121626.1"/>
    </source>
</evidence>
<keyword evidence="5" id="KW-1185">Reference proteome</keyword>